<feature type="transmembrane region" description="Helical" evidence="1">
    <location>
        <begin position="37"/>
        <end position="56"/>
    </location>
</feature>
<organism evidence="2 3">
    <name type="scientific">Dentiscutata erythropus</name>
    <dbReference type="NCBI Taxonomy" id="1348616"/>
    <lineage>
        <taxon>Eukaryota</taxon>
        <taxon>Fungi</taxon>
        <taxon>Fungi incertae sedis</taxon>
        <taxon>Mucoromycota</taxon>
        <taxon>Glomeromycotina</taxon>
        <taxon>Glomeromycetes</taxon>
        <taxon>Diversisporales</taxon>
        <taxon>Gigasporaceae</taxon>
        <taxon>Dentiscutata</taxon>
    </lineage>
</organism>
<gene>
    <name evidence="2" type="ORF">DERYTH_LOCUS10516</name>
</gene>
<protein>
    <submittedName>
        <fullName evidence="2">16306_t:CDS:1</fullName>
    </submittedName>
</protein>
<feature type="non-terminal residue" evidence="2">
    <location>
        <position position="67"/>
    </location>
</feature>
<sequence length="67" mass="7254">MSSEVLGYTSNLVTGYVADLKAIHIWNCRLMLKELKIGICGIGGATIMIALGIAIADNIRRCFVLVE</sequence>
<comment type="caution">
    <text evidence="2">The sequence shown here is derived from an EMBL/GenBank/DDBJ whole genome shotgun (WGS) entry which is preliminary data.</text>
</comment>
<dbReference type="AlphaFoldDB" id="A0A9N9DZV1"/>
<evidence type="ECO:0000256" key="1">
    <source>
        <dbReference type="SAM" id="Phobius"/>
    </source>
</evidence>
<proteinExistence type="predicted"/>
<evidence type="ECO:0000313" key="2">
    <source>
        <dbReference type="EMBL" id="CAG8657307.1"/>
    </source>
</evidence>
<keyword evidence="3" id="KW-1185">Reference proteome</keyword>
<reference evidence="2" key="1">
    <citation type="submission" date="2021-06" db="EMBL/GenBank/DDBJ databases">
        <authorList>
            <person name="Kallberg Y."/>
            <person name="Tangrot J."/>
            <person name="Rosling A."/>
        </authorList>
    </citation>
    <scope>NUCLEOTIDE SEQUENCE</scope>
    <source>
        <strain evidence="2">MA453B</strain>
    </source>
</reference>
<keyword evidence="1" id="KW-0472">Membrane</keyword>
<dbReference type="EMBL" id="CAJVPY010006152">
    <property type="protein sequence ID" value="CAG8657307.1"/>
    <property type="molecule type" value="Genomic_DNA"/>
</dbReference>
<evidence type="ECO:0000313" key="3">
    <source>
        <dbReference type="Proteomes" id="UP000789405"/>
    </source>
</evidence>
<accession>A0A9N9DZV1</accession>
<name>A0A9N9DZV1_9GLOM</name>
<keyword evidence="1" id="KW-1133">Transmembrane helix</keyword>
<keyword evidence="1" id="KW-0812">Transmembrane</keyword>
<dbReference type="Proteomes" id="UP000789405">
    <property type="component" value="Unassembled WGS sequence"/>
</dbReference>